<evidence type="ECO:0000313" key="4">
    <source>
        <dbReference type="Proteomes" id="UP000682811"/>
    </source>
</evidence>
<reference evidence="3 4" key="1">
    <citation type="submission" date="2021-03" db="EMBL/GenBank/DDBJ databases">
        <title>Antimicrobial resistance genes in bacteria isolated from Japanese honey, and their potential for conferring macrolide and lincosamide resistance in the American foulbrood pathogen Paenibacillus larvae.</title>
        <authorList>
            <person name="Okamoto M."/>
            <person name="Kumagai M."/>
            <person name="Kanamori H."/>
            <person name="Takamatsu D."/>
        </authorList>
    </citation>
    <scope>NUCLEOTIDE SEQUENCE [LARGE SCALE GENOMIC DNA]</scope>
    <source>
        <strain evidence="3 4">J34TS1</strain>
    </source>
</reference>
<dbReference type="NCBIfam" id="TIGR03891">
    <property type="entry name" value="thiopep_ocin"/>
    <property type="match status" value="1"/>
</dbReference>
<comment type="caution">
    <text evidence="3">The sequence shown here is derived from an EMBL/GenBank/DDBJ whole genome shotgun (WGS) entry which is preliminary data.</text>
</comment>
<evidence type="ECO:0000313" key="3">
    <source>
        <dbReference type="EMBL" id="GIO46655.1"/>
    </source>
</evidence>
<feature type="domain" description="Lantibiotic dehydratase N-terminal" evidence="1">
    <location>
        <begin position="56"/>
        <end position="705"/>
    </location>
</feature>
<dbReference type="Pfam" id="PF14028">
    <property type="entry name" value="Lant_dehydr_C"/>
    <property type="match status" value="1"/>
</dbReference>
<gene>
    <name evidence="3" type="ORF">J34TS1_14200</name>
</gene>
<dbReference type="Pfam" id="PF04738">
    <property type="entry name" value="Lant_dehydr_N"/>
    <property type="match status" value="1"/>
</dbReference>
<accession>A0A919YCS0</accession>
<protein>
    <submittedName>
        <fullName evidence="3">Lantibiotic dehydratase</fullName>
    </submittedName>
</protein>
<proteinExistence type="predicted"/>
<organism evidence="3 4">
    <name type="scientific">Paenibacillus azoreducens</name>
    <dbReference type="NCBI Taxonomy" id="116718"/>
    <lineage>
        <taxon>Bacteria</taxon>
        <taxon>Bacillati</taxon>
        <taxon>Bacillota</taxon>
        <taxon>Bacilli</taxon>
        <taxon>Bacillales</taxon>
        <taxon>Paenibacillaceae</taxon>
        <taxon>Paenibacillus</taxon>
    </lineage>
</organism>
<dbReference type="AlphaFoldDB" id="A0A919YCS0"/>
<keyword evidence="4" id="KW-1185">Reference proteome</keyword>
<dbReference type="InterPro" id="IPR023809">
    <property type="entry name" value="Thiopep_bacteriocin_synth_dom"/>
</dbReference>
<dbReference type="EMBL" id="BORT01000004">
    <property type="protein sequence ID" value="GIO46655.1"/>
    <property type="molecule type" value="Genomic_DNA"/>
</dbReference>
<dbReference type="InterPro" id="IPR006827">
    <property type="entry name" value="Lant_deHydtase_N"/>
</dbReference>
<evidence type="ECO:0000259" key="1">
    <source>
        <dbReference type="Pfam" id="PF04738"/>
    </source>
</evidence>
<dbReference type="RefSeq" id="WP_212977630.1">
    <property type="nucleotide sequence ID" value="NZ_AP025343.1"/>
</dbReference>
<feature type="domain" description="Thiopeptide-type bacteriocin biosynthesis" evidence="2">
    <location>
        <begin position="782"/>
        <end position="1046"/>
    </location>
</feature>
<evidence type="ECO:0000259" key="2">
    <source>
        <dbReference type="Pfam" id="PF14028"/>
    </source>
</evidence>
<name>A0A919YCS0_9BACL</name>
<sequence length="1058" mass="121961">MQKNIEPQVTENKTSTLYKPLPFFMMRSPLLPLEFFDELVSSGDFHSYLEKVLDNEKILESILVSSTRLYEALPYLTQSNKKKRNQVSSSVLKYLSRMSTRPTPFGLYAAVASGKLTNHTKINMASKLLFKRSRPDMEWLLGIVGELEKRIDVVKQLRVVKNSVVQNTGGRIVLLYPSSGGQFSNENTEKASKVTIKATPPVNLALSLAENPISFEELLQQLIKEFGGMENAGEEVITNFLWELFSKEFLISELRPPLTLSSPLEYILHCLDRLEGVEKERECLRNVKILMQTYDSCDLGEGIDTFLELTSYMSRFCDTKSVVQVDLGLAAETIHLNSSVGDEIAKAAEILWMMSSSKRGFSHLKEYHSKFLDAYGIACDVPILELLNEETGLGVPSAYLNPNVVEPDKQEMTDKEIGRELKLMELVEQSLLNRDEEIEITDSFIDAYVESDRNTDEASHSIEIYAEVIASSPQAVDRGEFTLAIAPNPGSFDAGATFGRFLDMFSDETKEWIGNIRKRREEIQPNTIFAEATYIPAYGRVANVMLTPGLSEYEIGIGTNTAPGKKQIALDDLVVCATHDKLILKSKSLGKQVNVTAGHMLNFRNSPHIYRFLRELSFESVRPWQPFEWGKLEQLPFLPRVRYRKTILSPAKWNLFITNCPAKEEIQDDDEWYAWVQNWKSEWRVPRFVYMVDSDNRILLDLEHMEFVKEMRKELLSHKVVTLHERLGSLEDRWVKNHEGHFVAECVFQLEKRDQQKIPDEVSPLIRMAPKEEKMKLPGSEWLFVKLYGGEDRQDEFLSNAIIQFAEKAIQDKDAEKWFFMRYGDPDLHIRLRFNGNPEILMSRLMPKLHQWGQECVNEGLIRKMVIDTYEREVERYGGPRLISAAEHVFHLDSKAACALIHLLRYKQIDWPNYIVAAVSAIDMMKNFNLGYEQQLELLDSTVDKKQYQKEFREWRSDLLEVFSAEDCYEILNTKPGGSVLRHAFEIRASAIQNYMEQMSQEHEKKQIINDVPNIIMSVMHMHFNRLFGINRELEEKAMVFARHALDSVIQYHKHVKR</sequence>
<dbReference type="Proteomes" id="UP000682811">
    <property type="component" value="Unassembled WGS sequence"/>
</dbReference>